<reference evidence="1 2" key="1">
    <citation type="submission" date="2022-10" db="EMBL/GenBank/DDBJ databases">
        <title>The complete genomes of actinobacterial strains from the NBC collection.</title>
        <authorList>
            <person name="Joergensen T.S."/>
            <person name="Alvarez Arevalo M."/>
            <person name="Sterndorff E.B."/>
            <person name="Faurdal D."/>
            <person name="Vuksanovic O."/>
            <person name="Mourched A.-S."/>
            <person name="Charusanti P."/>
            <person name="Shaw S."/>
            <person name="Blin K."/>
            <person name="Weber T."/>
        </authorList>
    </citation>
    <scope>NUCLEOTIDE SEQUENCE [LARGE SCALE GENOMIC DNA]</scope>
    <source>
        <strain evidence="1 2">NBC_00123</strain>
    </source>
</reference>
<keyword evidence="2" id="KW-1185">Reference proteome</keyword>
<protein>
    <submittedName>
        <fullName evidence="1">Uncharacterized protein</fullName>
    </submittedName>
</protein>
<evidence type="ECO:0000313" key="2">
    <source>
        <dbReference type="Proteomes" id="UP001622594"/>
    </source>
</evidence>
<proteinExistence type="predicted"/>
<name>A0ABZ1LKR9_9ACTN</name>
<accession>A0ABZ1LKR9</accession>
<sequence length="43" mass="4518">MGSTLVDFPELKKTLAAMVTGETKAVAARTRSRSPGACRPPNT</sequence>
<evidence type="ECO:0000313" key="1">
    <source>
        <dbReference type="EMBL" id="WTR75091.1"/>
    </source>
</evidence>
<organism evidence="1 2">
    <name type="scientific">Streptomyces zaomyceticus</name>
    <dbReference type="NCBI Taxonomy" id="68286"/>
    <lineage>
        <taxon>Bacteria</taxon>
        <taxon>Bacillati</taxon>
        <taxon>Actinomycetota</taxon>
        <taxon>Actinomycetes</taxon>
        <taxon>Kitasatosporales</taxon>
        <taxon>Streptomycetaceae</taxon>
        <taxon>Streptomyces</taxon>
    </lineage>
</organism>
<dbReference type="EMBL" id="CP108188">
    <property type="protein sequence ID" value="WTR75091.1"/>
    <property type="molecule type" value="Genomic_DNA"/>
</dbReference>
<dbReference type="RefSeq" id="WP_327159502.1">
    <property type="nucleotide sequence ID" value="NZ_CP108062.1"/>
</dbReference>
<gene>
    <name evidence="1" type="ORF">OG814_40455</name>
</gene>
<dbReference type="Proteomes" id="UP001622594">
    <property type="component" value="Chromosome"/>
</dbReference>